<organism evidence="2 4">
    <name type="scientific">Catenibacterium mitsuokai</name>
    <dbReference type="NCBI Taxonomy" id="100886"/>
    <lineage>
        <taxon>Bacteria</taxon>
        <taxon>Bacillati</taxon>
        <taxon>Bacillota</taxon>
        <taxon>Erysipelotrichia</taxon>
        <taxon>Erysipelotrichales</taxon>
        <taxon>Coprobacillaceae</taxon>
        <taxon>Catenibacterium</taxon>
    </lineage>
</organism>
<keyword evidence="1" id="KW-0812">Transmembrane</keyword>
<comment type="caution">
    <text evidence="2">The sequence shown here is derived from an EMBL/GenBank/DDBJ whole genome shotgun (WGS) entry which is preliminary data.</text>
</comment>
<evidence type="ECO:0000313" key="4">
    <source>
        <dbReference type="Proteomes" id="UP001196408"/>
    </source>
</evidence>
<dbReference type="RefSeq" id="WP_006504502.1">
    <property type="nucleotide sequence ID" value="NZ_CP102271.1"/>
</dbReference>
<keyword evidence="1" id="KW-0472">Membrane</keyword>
<dbReference type="EMBL" id="JAHOEF010000043">
    <property type="protein sequence ID" value="MBV3383016.1"/>
    <property type="molecule type" value="Genomic_DNA"/>
</dbReference>
<evidence type="ECO:0000256" key="1">
    <source>
        <dbReference type="SAM" id="Phobius"/>
    </source>
</evidence>
<gene>
    <name evidence="2" type="ORF">KSV97_07260</name>
    <name evidence="3" type="ORF">KSW06_07130</name>
</gene>
<evidence type="ECO:0000313" key="5">
    <source>
        <dbReference type="Proteomes" id="UP001197492"/>
    </source>
</evidence>
<feature type="transmembrane region" description="Helical" evidence="1">
    <location>
        <begin position="54"/>
        <end position="71"/>
    </location>
</feature>
<reference evidence="2 5" key="1">
    <citation type="submission" date="2021-06" db="EMBL/GenBank/DDBJ databases">
        <title>Collection of gut derived symbiotic bacterial strains cultured from healthy donors.</title>
        <authorList>
            <person name="Lin H."/>
            <person name="Littmann E."/>
            <person name="Pamer E.G."/>
        </authorList>
    </citation>
    <scope>NUCLEOTIDE SEQUENCE</scope>
    <source>
        <strain evidence="3 5">MSK.21.70</strain>
        <strain evidence="2">MSK.21.82</strain>
    </source>
</reference>
<feature type="transmembrane region" description="Helical" evidence="1">
    <location>
        <begin position="77"/>
        <end position="95"/>
    </location>
</feature>
<keyword evidence="1" id="KW-1133">Transmembrane helix</keyword>
<accession>A0AAW4MRW8</accession>
<protein>
    <submittedName>
        <fullName evidence="2">Uncharacterized protein</fullName>
    </submittedName>
</protein>
<keyword evidence="5" id="KW-1185">Reference proteome</keyword>
<dbReference type="Proteomes" id="UP001196408">
    <property type="component" value="Unassembled WGS sequence"/>
</dbReference>
<dbReference type="AlphaFoldDB" id="A0AAW4MRW8"/>
<feature type="transmembrane region" description="Helical" evidence="1">
    <location>
        <begin position="7"/>
        <end position="26"/>
    </location>
</feature>
<evidence type="ECO:0000313" key="3">
    <source>
        <dbReference type="EMBL" id="MBV3393025.1"/>
    </source>
</evidence>
<evidence type="ECO:0000313" key="2">
    <source>
        <dbReference type="EMBL" id="MBV3383016.1"/>
    </source>
</evidence>
<dbReference type="Proteomes" id="UP001197492">
    <property type="component" value="Unassembled WGS sequence"/>
</dbReference>
<proteinExistence type="predicted"/>
<sequence>MLKIRRLLLSFVLLIFNIINFSVLLSNIDDDYANIFITLFYLFLSYLVYKEWKYTPVVAVIGYFVCVWLSSTFGIAWFGWFGLHIGLTILLIILFEMK</sequence>
<feature type="transmembrane region" description="Helical" evidence="1">
    <location>
        <begin position="32"/>
        <end position="49"/>
    </location>
</feature>
<dbReference type="EMBL" id="JAHOEL010000041">
    <property type="protein sequence ID" value="MBV3393025.1"/>
    <property type="molecule type" value="Genomic_DNA"/>
</dbReference>
<name>A0AAW4MRW8_9FIRM</name>